<protein>
    <submittedName>
        <fullName evidence="8">Acyl-CoA dehydrogenase family protein</fullName>
    </submittedName>
</protein>
<evidence type="ECO:0000259" key="7">
    <source>
        <dbReference type="Pfam" id="PF02771"/>
    </source>
</evidence>
<dbReference type="Gene3D" id="1.10.540.10">
    <property type="entry name" value="Acyl-CoA dehydrogenase/oxidase, N-terminal domain"/>
    <property type="match status" value="1"/>
</dbReference>
<dbReference type="GO" id="GO:0003995">
    <property type="term" value="F:acyl-CoA dehydrogenase activity"/>
    <property type="evidence" value="ECO:0007669"/>
    <property type="project" value="TreeGrafter"/>
</dbReference>
<gene>
    <name evidence="8" type="ORF">FN976_09820</name>
</gene>
<accession>A0A562ZSA4</accession>
<dbReference type="CDD" id="cd00567">
    <property type="entry name" value="ACAD"/>
    <property type="match status" value="1"/>
</dbReference>
<dbReference type="SUPFAM" id="SSF47203">
    <property type="entry name" value="Acyl-CoA dehydrogenase C-terminal domain-like"/>
    <property type="match status" value="1"/>
</dbReference>
<dbReference type="InterPro" id="IPR013786">
    <property type="entry name" value="AcylCoA_DH/ox_N"/>
</dbReference>
<evidence type="ECO:0000313" key="9">
    <source>
        <dbReference type="Proteomes" id="UP000318199"/>
    </source>
</evidence>
<dbReference type="InterPro" id="IPR009100">
    <property type="entry name" value="AcylCoA_DH/oxidase_NM_dom_sf"/>
</dbReference>
<sequence length="395" mass="41258">MSAVIADTDRLQQLEMLRSSAFAFTSKESPASRARALRAKAPGFDLRFWNAMATQGWTGLLAPESAGGYGQGFAEMAEVAAALAAHAAPEPVTPVLVFAGRLLQSCAGGATAHALLAEMAAGRAMPAVAWQEDASGAASFDVSGRPAEPATVCVREGAKLVLRGGKRHVRPGAAATGYIVTASSPEGMALVWLPAQCPGLVSNLDRLADGTFAARLQFDNVAVPEAHLLAMGPDAAAALAAAYDETLVLTGAELVSVARRMLSMTLDYLRTRKQFGKPIGSFQALQHRAVDMLIQQELSGALVAQALAELDRGCTGSERALLGARVKSRCSEAALTIARESVQLHGAIGVTDDCDLGLYVQRTLVLSAWLGNAGVQRRRFAALSRHDAPQSGAAE</sequence>
<dbReference type="GO" id="GO:0050660">
    <property type="term" value="F:flavin adenine dinucleotide binding"/>
    <property type="evidence" value="ECO:0007669"/>
    <property type="project" value="InterPro"/>
</dbReference>
<dbReference type="OrthoDB" id="9770681at2"/>
<dbReference type="PANTHER" id="PTHR43884">
    <property type="entry name" value="ACYL-COA DEHYDROGENASE"/>
    <property type="match status" value="1"/>
</dbReference>
<keyword evidence="9" id="KW-1185">Reference proteome</keyword>
<feature type="domain" description="Acyl-CoA dehydrogenase/oxidase N-terminal" evidence="7">
    <location>
        <begin position="14"/>
        <end position="90"/>
    </location>
</feature>
<dbReference type="InterPro" id="IPR037069">
    <property type="entry name" value="AcylCoA_DH/ox_N_sf"/>
</dbReference>
<dbReference type="PANTHER" id="PTHR43884:SF20">
    <property type="entry name" value="ACYL-COA DEHYDROGENASE FADE28"/>
    <property type="match status" value="1"/>
</dbReference>
<comment type="similarity">
    <text evidence="2">Belongs to the acyl-CoA dehydrogenase family.</text>
</comment>
<evidence type="ECO:0000256" key="2">
    <source>
        <dbReference type="ARBA" id="ARBA00009347"/>
    </source>
</evidence>
<proteinExistence type="inferred from homology"/>
<dbReference type="Gene3D" id="1.20.140.10">
    <property type="entry name" value="Butyryl-CoA Dehydrogenase, subunit A, domain 3"/>
    <property type="match status" value="1"/>
</dbReference>
<keyword evidence="4" id="KW-0274">FAD</keyword>
<dbReference type="Pfam" id="PF02771">
    <property type="entry name" value="Acyl-CoA_dh_N"/>
    <property type="match status" value="1"/>
</dbReference>
<evidence type="ECO:0000256" key="4">
    <source>
        <dbReference type="ARBA" id="ARBA00022827"/>
    </source>
</evidence>
<evidence type="ECO:0000256" key="5">
    <source>
        <dbReference type="ARBA" id="ARBA00023002"/>
    </source>
</evidence>
<dbReference type="EMBL" id="VOBQ01000008">
    <property type="protein sequence ID" value="TWO71226.1"/>
    <property type="molecule type" value="Genomic_DNA"/>
</dbReference>
<feature type="domain" description="Acyl-CoA dehydrogenase/oxidase C-terminal" evidence="6">
    <location>
        <begin position="249"/>
        <end position="381"/>
    </location>
</feature>
<dbReference type="InterPro" id="IPR009075">
    <property type="entry name" value="AcylCo_DH/oxidase_C"/>
</dbReference>
<dbReference type="InterPro" id="IPR046373">
    <property type="entry name" value="Acyl-CoA_Oxase/DH_mid-dom_sf"/>
</dbReference>
<dbReference type="AlphaFoldDB" id="A0A562ZSA4"/>
<keyword evidence="3" id="KW-0285">Flavoprotein</keyword>
<keyword evidence="5" id="KW-0560">Oxidoreductase</keyword>
<evidence type="ECO:0000259" key="6">
    <source>
        <dbReference type="Pfam" id="PF00441"/>
    </source>
</evidence>
<organism evidence="8 9">
    <name type="scientific">Caenimonas sedimenti</name>
    <dbReference type="NCBI Taxonomy" id="2596921"/>
    <lineage>
        <taxon>Bacteria</taxon>
        <taxon>Pseudomonadati</taxon>
        <taxon>Pseudomonadota</taxon>
        <taxon>Betaproteobacteria</taxon>
        <taxon>Burkholderiales</taxon>
        <taxon>Comamonadaceae</taxon>
        <taxon>Caenimonas</taxon>
    </lineage>
</organism>
<dbReference type="Proteomes" id="UP000318199">
    <property type="component" value="Unassembled WGS sequence"/>
</dbReference>
<dbReference type="SUPFAM" id="SSF56645">
    <property type="entry name" value="Acyl-CoA dehydrogenase NM domain-like"/>
    <property type="match status" value="1"/>
</dbReference>
<dbReference type="RefSeq" id="WP_145892843.1">
    <property type="nucleotide sequence ID" value="NZ_VOBQ01000008.1"/>
</dbReference>
<evidence type="ECO:0000256" key="1">
    <source>
        <dbReference type="ARBA" id="ARBA00001974"/>
    </source>
</evidence>
<evidence type="ECO:0000313" key="8">
    <source>
        <dbReference type="EMBL" id="TWO71226.1"/>
    </source>
</evidence>
<reference evidence="8 9" key="1">
    <citation type="submission" date="2019-07" db="EMBL/GenBank/DDBJ databases">
        <title>Caenimonas sedimenti sp. nov., isolated from activated sludge.</title>
        <authorList>
            <person name="Xu J."/>
        </authorList>
    </citation>
    <scope>NUCLEOTIDE SEQUENCE [LARGE SCALE GENOMIC DNA]</scope>
    <source>
        <strain evidence="8 9">HX-9-20</strain>
    </source>
</reference>
<evidence type="ECO:0000256" key="3">
    <source>
        <dbReference type="ARBA" id="ARBA00022630"/>
    </source>
</evidence>
<comment type="cofactor">
    <cofactor evidence="1">
        <name>FAD</name>
        <dbReference type="ChEBI" id="CHEBI:57692"/>
    </cofactor>
</comment>
<dbReference type="Pfam" id="PF00441">
    <property type="entry name" value="Acyl-CoA_dh_1"/>
    <property type="match status" value="1"/>
</dbReference>
<name>A0A562ZSA4_9BURK</name>
<dbReference type="InterPro" id="IPR036250">
    <property type="entry name" value="AcylCo_DH-like_C"/>
</dbReference>
<dbReference type="Gene3D" id="2.40.110.10">
    <property type="entry name" value="Butyryl-CoA Dehydrogenase, subunit A, domain 2"/>
    <property type="match status" value="1"/>
</dbReference>
<comment type="caution">
    <text evidence="8">The sequence shown here is derived from an EMBL/GenBank/DDBJ whole genome shotgun (WGS) entry which is preliminary data.</text>
</comment>